<dbReference type="SUPFAM" id="SSF48652">
    <property type="entry name" value="Tetraspanin"/>
    <property type="match status" value="1"/>
</dbReference>
<evidence type="ECO:0000256" key="5">
    <source>
        <dbReference type="SAM" id="Phobius"/>
    </source>
</evidence>
<comment type="subcellular location">
    <subcellularLocation>
        <location evidence="1">Membrane</location>
        <topology evidence="1">Multi-pass membrane protein</topology>
    </subcellularLocation>
</comment>
<dbReference type="Gene3D" id="1.10.1450.10">
    <property type="entry name" value="Tetraspanin"/>
    <property type="match status" value="1"/>
</dbReference>
<gene>
    <name evidence="6" type="ORF">MSPICULIGERA_LOCUS5342</name>
</gene>
<evidence type="ECO:0000256" key="1">
    <source>
        <dbReference type="ARBA" id="ARBA00004141"/>
    </source>
</evidence>
<evidence type="ECO:0000256" key="4">
    <source>
        <dbReference type="ARBA" id="ARBA00023136"/>
    </source>
</evidence>
<dbReference type="GO" id="GO:0016020">
    <property type="term" value="C:membrane"/>
    <property type="evidence" value="ECO:0007669"/>
    <property type="project" value="UniProtKB-SubCell"/>
</dbReference>
<keyword evidence="3 5" id="KW-1133">Transmembrane helix</keyword>
<protein>
    <recommendedName>
        <fullName evidence="8">Tetraspanin</fullName>
    </recommendedName>
</protein>
<dbReference type="AlphaFoldDB" id="A0AA36FTU0"/>
<dbReference type="PANTHER" id="PTHR19282:SF556">
    <property type="entry name" value="TETRASPANIN"/>
    <property type="match status" value="1"/>
</dbReference>
<keyword evidence="4 5" id="KW-0472">Membrane</keyword>
<comment type="caution">
    <text evidence="6">The sequence shown here is derived from an EMBL/GenBank/DDBJ whole genome shotgun (WGS) entry which is preliminary data.</text>
</comment>
<dbReference type="InterPro" id="IPR008952">
    <property type="entry name" value="Tetraspanin_EC2_sf"/>
</dbReference>
<feature type="transmembrane region" description="Helical" evidence="5">
    <location>
        <begin position="65"/>
        <end position="85"/>
    </location>
</feature>
<reference evidence="6" key="1">
    <citation type="submission" date="2023-06" db="EMBL/GenBank/DDBJ databases">
        <authorList>
            <person name="Delattre M."/>
        </authorList>
    </citation>
    <scope>NUCLEOTIDE SEQUENCE</scope>
    <source>
        <strain evidence="6">AF72</strain>
    </source>
</reference>
<evidence type="ECO:0000313" key="7">
    <source>
        <dbReference type="Proteomes" id="UP001177023"/>
    </source>
</evidence>
<evidence type="ECO:0000313" key="6">
    <source>
        <dbReference type="EMBL" id="CAJ0566753.1"/>
    </source>
</evidence>
<dbReference type="InterPro" id="IPR018499">
    <property type="entry name" value="Tetraspanin/Peripherin"/>
</dbReference>
<keyword evidence="7" id="KW-1185">Reference proteome</keyword>
<sequence>MPLARCSPANFQESLQVSKFMALAGHTMLMLLSIGLLGFAIQVLVEYGYSSPISGTNSLNYSAGLALLVGILSFASAPLGFYATIIHDANLLKAHMMIVCVLSMFCIASLGLGYVMQNDILSGYVKTWANESLQSEYGHPDNKQATEAWDSMQRQLACCGMSEEGPKDYRSSAWLLSQIEYPRRLVPESCCPTCGTIHEKFCYQFLLDKVSVENATLLEKVCILAAQKCDRSSEIFPDPEVCTGRRALPGMVPADAYRHQLGCYELFEHDLLAHAQRLSIFATIFAIILIINFTLTFRPR</sequence>
<accession>A0AA36FTU0</accession>
<feature type="transmembrane region" description="Helical" evidence="5">
    <location>
        <begin position="278"/>
        <end position="297"/>
    </location>
</feature>
<evidence type="ECO:0000256" key="2">
    <source>
        <dbReference type="ARBA" id="ARBA00022692"/>
    </source>
</evidence>
<name>A0AA36FTU0_9BILA</name>
<feature type="non-terminal residue" evidence="6">
    <location>
        <position position="1"/>
    </location>
</feature>
<proteinExistence type="predicted"/>
<organism evidence="6 7">
    <name type="scientific">Mesorhabditis spiculigera</name>
    <dbReference type="NCBI Taxonomy" id="96644"/>
    <lineage>
        <taxon>Eukaryota</taxon>
        <taxon>Metazoa</taxon>
        <taxon>Ecdysozoa</taxon>
        <taxon>Nematoda</taxon>
        <taxon>Chromadorea</taxon>
        <taxon>Rhabditida</taxon>
        <taxon>Rhabditina</taxon>
        <taxon>Rhabditomorpha</taxon>
        <taxon>Rhabditoidea</taxon>
        <taxon>Rhabditidae</taxon>
        <taxon>Mesorhabditinae</taxon>
        <taxon>Mesorhabditis</taxon>
    </lineage>
</organism>
<feature type="transmembrane region" description="Helical" evidence="5">
    <location>
        <begin position="20"/>
        <end position="45"/>
    </location>
</feature>
<dbReference type="Pfam" id="PF00335">
    <property type="entry name" value="Tetraspanin"/>
    <property type="match status" value="1"/>
</dbReference>
<evidence type="ECO:0000256" key="3">
    <source>
        <dbReference type="ARBA" id="ARBA00022989"/>
    </source>
</evidence>
<dbReference type="PANTHER" id="PTHR19282">
    <property type="entry name" value="TETRASPANIN"/>
    <property type="match status" value="1"/>
</dbReference>
<feature type="transmembrane region" description="Helical" evidence="5">
    <location>
        <begin position="97"/>
        <end position="116"/>
    </location>
</feature>
<dbReference type="EMBL" id="CATQJA010001320">
    <property type="protein sequence ID" value="CAJ0566753.1"/>
    <property type="molecule type" value="Genomic_DNA"/>
</dbReference>
<evidence type="ECO:0008006" key="8">
    <source>
        <dbReference type="Google" id="ProtNLM"/>
    </source>
</evidence>
<dbReference type="Proteomes" id="UP001177023">
    <property type="component" value="Unassembled WGS sequence"/>
</dbReference>
<keyword evidence="2 5" id="KW-0812">Transmembrane</keyword>